<dbReference type="InterPro" id="IPR002509">
    <property type="entry name" value="NODB_dom"/>
</dbReference>
<reference evidence="4 5" key="1">
    <citation type="journal article" date="2015" name="Genome Announc.">
        <title>Expanding the biotechnology potential of lactobacilli through comparative genomics of 213 strains and associated genera.</title>
        <authorList>
            <person name="Sun Z."/>
            <person name="Harris H.M."/>
            <person name="McCann A."/>
            <person name="Guo C."/>
            <person name="Argimon S."/>
            <person name="Zhang W."/>
            <person name="Yang X."/>
            <person name="Jeffery I.B."/>
            <person name="Cooney J.C."/>
            <person name="Kagawa T.F."/>
            <person name="Liu W."/>
            <person name="Song Y."/>
            <person name="Salvetti E."/>
            <person name="Wrobel A."/>
            <person name="Rasinkangas P."/>
            <person name="Parkhill J."/>
            <person name="Rea M.C."/>
            <person name="O'Sullivan O."/>
            <person name="Ritari J."/>
            <person name="Douillard F.P."/>
            <person name="Paul Ross R."/>
            <person name="Yang R."/>
            <person name="Briner A.E."/>
            <person name="Felis G.E."/>
            <person name="de Vos W.M."/>
            <person name="Barrangou R."/>
            <person name="Klaenhammer T.R."/>
            <person name="Caufield P.W."/>
            <person name="Cui Y."/>
            <person name="Zhang H."/>
            <person name="O'Toole P.W."/>
        </authorList>
    </citation>
    <scope>NUCLEOTIDE SEQUENCE [LARGE SCALE GENOMIC DNA]</scope>
    <source>
        <strain evidence="4 5">DSM 23026</strain>
    </source>
</reference>
<feature type="domain" description="NodB homology" evidence="3">
    <location>
        <begin position="102"/>
        <end position="263"/>
    </location>
</feature>
<dbReference type="PROSITE" id="PS51677">
    <property type="entry name" value="NODB"/>
    <property type="match status" value="1"/>
</dbReference>
<dbReference type="InterPro" id="IPR011330">
    <property type="entry name" value="Glyco_hydro/deAcase_b/a-brl"/>
</dbReference>
<dbReference type="GO" id="GO:0005975">
    <property type="term" value="P:carbohydrate metabolic process"/>
    <property type="evidence" value="ECO:0007669"/>
    <property type="project" value="InterPro"/>
</dbReference>
<organism evidence="4 5">
    <name type="scientific">Pediococcus argentinicus</name>
    <dbReference type="NCBI Taxonomy" id="480391"/>
    <lineage>
        <taxon>Bacteria</taxon>
        <taxon>Bacillati</taxon>
        <taxon>Bacillota</taxon>
        <taxon>Bacilli</taxon>
        <taxon>Lactobacillales</taxon>
        <taxon>Lactobacillaceae</taxon>
        <taxon>Pediococcus</taxon>
    </lineage>
</organism>
<name>A0A0R2NDT0_9LACO</name>
<dbReference type="Gene3D" id="3.20.20.370">
    <property type="entry name" value="Glycoside hydrolase/deacetylase"/>
    <property type="match status" value="1"/>
</dbReference>
<evidence type="ECO:0000313" key="4">
    <source>
        <dbReference type="EMBL" id="KRO23516.1"/>
    </source>
</evidence>
<dbReference type="GO" id="GO:0016810">
    <property type="term" value="F:hydrolase activity, acting on carbon-nitrogen (but not peptide) bonds"/>
    <property type="evidence" value="ECO:0007669"/>
    <property type="project" value="InterPro"/>
</dbReference>
<dbReference type="EMBL" id="JQCQ01000029">
    <property type="protein sequence ID" value="KRO23516.1"/>
    <property type="molecule type" value="Genomic_DNA"/>
</dbReference>
<dbReference type="PANTHER" id="PTHR34216">
    <property type="match status" value="1"/>
</dbReference>
<keyword evidence="5" id="KW-1185">Reference proteome</keyword>
<evidence type="ECO:0000313" key="5">
    <source>
        <dbReference type="Proteomes" id="UP000051249"/>
    </source>
</evidence>
<dbReference type="AlphaFoldDB" id="A0A0R2NDT0"/>
<evidence type="ECO:0000256" key="1">
    <source>
        <dbReference type="ARBA" id="ARBA00004613"/>
    </source>
</evidence>
<accession>A0A0R2NDT0</accession>
<comment type="subcellular location">
    <subcellularLocation>
        <location evidence="1">Secreted</location>
    </subcellularLocation>
</comment>
<gene>
    <name evidence="4" type="ORF">IV88_GL000913</name>
</gene>
<dbReference type="Proteomes" id="UP000051249">
    <property type="component" value="Unassembled WGS sequence"/>
</dbReference>
<comment type="caution">
    <text evidence="4">The sequence shown here is derived from an EMBL/GenBank/DDBJ whole genome shotgun (WGS) entry which is preliminary data.</text>
</comment>
<evidence type="ECO:0000256" key="2">
    <source>
        <dbReference type="ARBA" id="ARBA00022729"/>
    </source>
</evidence>
<dbReference type="PATRIC" id="fig|480391.4.peg.928"/>
<dbReference type="SUPFAM" id="SSF88713">
    <property type="entry name" value="Glycoside hydrolase/deacetylase"/>
    <property type="match status" value="1"/>
</dbReference>
<sequence length="263" mass="30451">MMPLLVLLMAGCQSKMNKTSTTKKVVTEKVTKKPEITWHHVKDDPKVPILMYHSISPSTNSLRIPADQFKQQMEWLKERKYYTLTPNDAERVFLKHEVPNRPFVWLTFDDGYEDNFKVVYPVIAKEKMHATINFITSFSKRKGHLTTQQAQTMLDSKNIAIESHTVKHQDLDVLNEQQQTRELTDSKRWLDKTFNQQTDIICYPAGRANEFTANVAKKAGYKLGLTTQPGLGDLNDGPYNLKRVRMIPNMSKKQYFDLIKNGE</sequence>
<dbReference type="GO" id="GO:0005576">
    <property type="term" value="C:extracellular region"/>
    <property type="evidence" value="ECO:0007669"/>
    <property type="project" value="UniProtKB-SubCell"/>
</dbReference>
<keyword evidence="2" id="KW-0732">Signal</keyword>
<protein>
    <recommendedName>
        <fullName evidence="3">NodB homology domain-containing protein</fullName>
    </recommendedName>
</protein>
<evidence type="ECO:0000259" key="3">
    <source>
        <dbReference type="PROSITE" id="PS51677"/>
    </source>
</evidence>
<proteinExistence type="predicted"/>
<dbReference type="PANTHER" id="PTHR34216:SF3">
    <property type="entry name" value="POLY-BETA-1,6-N-ACETYL-D-GLUCOSAMINE N-DEACETYLASE"/>
    <property type="match status" value="1"/>
</dbReference>
<dbReference type="Pfam" id="PF01522">
    <property type="entry name" value="Polysacc_deac_1"/>
    <property type="match status" value="1"/>
</dbReference>
<dbReference type="CDD" id="cd10918">
    <property type="entry name" value="CE4_NodB_like_5s_6s"/>
    <property type="match status" value="1"/>
</dbReference>
<dbReference type="InterPro" id="IPR051398">
    <property type="entry name" value="Polysacch_Deacetylase"/>
</dbReference>